<feature type="transmembrane region" description="Helical" evidence="1">
    <location>
        <begin position="422"/>
        <end position="442"/>
    </location>
</feature>
<evidence type="ECO:0000313" key="3">
    <source>
        <dbReference type="Proteomes" id="UP000604046"/>
    </source>
</evidence>
<feature type="transmembrane region" description="Helical" evidence="1">
    <location>
        <begin position="229"/>
        <end position="248"/>
    </location>
</feature>
<organism evidence="2 3">
    <name type="scientific">Symbiodinium natans</name>
    <dbReference type="NCBI Taxonomy" id="878477"/>
    <lineage>
        <taxon>Eukaryota</taxon>
        <taxon>Sar</taxon>
        <taxon>Alveolata</taxon>
        <taxon>Dinophyceae</taxon>
        <taxon>Suessiales</taxon>
        <taxon>Symbiodiniaceae</taxon>
        <taxon>Symbiodinium</taxon>
    </lineage>
</organism>
<dbReference type="Proteomes" id="UP000604046">
    <property type="component" value="Unassembled WGS sequence"/>
</dbReference>
<keyword evidence="3" id="KW-1185">Reference proteome</keyword>
<evidence type="ECO:0000256" key="1">
    <source>
        <dbReference type="SAM" id="Phobius"/>
    </source>
</evidence>
<protein>
    <submittedName>
        <fullName evidence="2">Uncharacterized protein</fullName>
    </submittedName>
</protein>
<dbReference type="AlphaFoldDB" id="A0A812J964"/>
<feature type="transmembrane region" description="Helical" evidence="1">
    <location>
        <begin position="379"/>
        <end position="401"/>
    </location>
</feature>
<dbReference type="EMBL" id="CAJNDS010000369">
    <property type="protein sequence ID" value="CAE7198456.1"/>
    <property type="molecule type" value="Genomic_DNA"/>
</dbReference>
<evidence type="ECO:0000313" key="2">
    <source>
        <dbReference type="EMBL" id="CAE7198456.1"/>
    </source>
</evidence>
<dbReference type="OrthoDB" id="406098at2759"/>
<proteinExistence type="predicted"/>
<sequence length="495" mass="55456">MVVTIASVDIVYVISSMEVSRPEMLRATPAYRVLQGCGQVLREKGMPSARCYYDLSYEVPEIDEFWSHSWHGEAHRKILLLLLLKKGPAAVLVGTMGALVMMLLQVADVIPGFYKKPPLLGTGVAYEFGPYSLLVGIGLCCLTLLLWRPRQAVFLDQICIHQHDGTLKMEGILNIGAIMKKSRSLLVLWDQTYVERLWCIFELAAFLKGHESEEAEIVVRPTFLAPWTCYLFASWCVFSSFDLLVPYVSMIPVIIKFVLIVPASCFLTGMFCRYYRAIQHMQDQLRGFRAEDAKCLCCSLGHDENEARLCDRRVVLDCIRTWFGSVSSFETSVQSIVSVALSRRLGMLPFTYRWLLLAEAPCIWGHFDMIAGRLRYGDYYWASVVAIIALAWWLAAGPTLFALPALVADGLLRKGDLSWRDIGITLCGSSLLVMVSVATVAFQYVCVQCFPSPLLGALCFATTVLMVALCVWCPRSKKAPESDEETTESEESCDT</sequence>
<accession>A0A812J964</accession>
<keyword evidence="1" id="KW-0812">Transmembrane</keyword>
<feature type="transmembrane region" description="Helical" evidence="1">
    <location>
        <begin position="454"/>
        <end position="473"/>
    </location>
</feature>
<gene>
    <name evidence="2" type="ORF">SNAT2548_LOCUS5737</name>
</gene>
<feature type="transmembrane region" description="Helical" evidence="1">
    <location>
        <begin position="128"/>
        <end position="147"/>
    </location>
</feature>
<name>A0A812J964_9DINO</name>
<feature type="transmembrane region" description="Helical" evidence="1">
    <location>
        <begin position="89"/>
        <end position="108"/>
    </location>
</feature>
<keyword evidence="1" id="KW-0472">Membrane</keyword>
<keyword evidence="1" id="KW-1133">Transmembrane helix</keyword>
<comment type="caution">
    <text evidence="2">The sequence shown here is derived from an EMBL/GenBank/DDBJ whole genome shotgun (WGS) entry which is preliminary data.</text>
</comment>
<reference evidence="2" key="1">
    <citation type="submission" date="2021-02" db="EMBL/GenBank/DDBJ databases">
        <authorList>
            <person name="Dougan E. K."/>
            <person name="Rhodes N."/>
            <person name="Thang M."/>
            <person name="Chan C."/>
        </authorList>
    </citation>
    <scope>NUCLEOTIDE SEQUENCE</scope>
</reference>
<feature type="transmembrane region" description="Helical" evidence="1">
    <location>
        <begin position="254"/>
        <end position="275"/>
    </location>
</feature>